<gene>
    <name evidence="2" type="ordered locus">RCAP_rcc00723</name>
</gene>
<evidence type="ECO:0000313" key="3">
    <source>
        <dbReference type="Proteomes" id="UP000002361"/>
    </source>
</evidence>
<keyword evidence="3" id="KW-1185">Reference proteome</keyword>
<sequence>MHRSASALLAALLMLSLSACMETGPDLPAAAAPGLAPPIPVDNRAKADFARMTGINSDAVAAISGDATRSYVYFDLFAANKAAVTAAPDRLCRYYGKSLKSSYVTDPGDRVPGMKALVVACN</sequence>
<dbReference type="EMBL" id="CP001312">
    <property type="protein sequence ID" value="ADE84488.1"/>
    <property type="molecule type" value="Genomic_DNA"/>
</dbReference>
<dbReference type="eggNOG" id="ENOG5033H79">
    <property type="taxonomic scope" value="Bacteria"/>
</dbReference>
<evidence type="ECO:0000256" key="1">
    <source>
        <dbReference type="SAM" id="SignalP"/>
    </source>
</evidence>
<dbReference type="PROSITE" id="PS51257">
    <property type="entry name" value="PROKAR_LIPOPROTEIN"/>
    <property type="match status" value="1"/>
</dbReference>
<reference evidence="2 3" key="2">
    <citation type="journal article" date="2010" name="J. Bacteriol.">
        <title>Complete genome sequence of the photosynthetic purple nonsulfur bacterium Rhodobacter capsulatus SB 1003.</title>
        <authorList>
            <person name="Strnad H."/>
            <person name="Lapidus A."/>
            <person name="Paces J."/>
            <person name="Ulbrich P."/>
            <person name="Vlcek C."/>
            <person name="Paces V."/>
            <person name="Haselkorn R."/>
        </authorList>
    </citation>
    <scope>NUCLEOTIDE SEQUENCE [LARGE SCALE GENOMIC DNA]</scope>
    <source>
        <strain evidence="3">ATCC BAA-309 / NBRC 16581 / SB1003</strain>
    </source>
</reference>
<keyword evidence="2" id="KW-0449">Lipoprotein</keyword>
<dbReference type="STRING" id="272942.RCAP_rcc00723"/>
<proteinExistence type="predicted"/>
<feature type="signal peptide" evidence="1">
    <location>
        <begin position="1"/>
        <end position="21"/>
    </location>
</feature>
<dbReference type="OrthoDB" id="7690023at2"/>
<name>D5APB6_RHOCB</name>
<protein>
    <submittedName>
        <fullName evidence="2">Lipoprotein, putative</fullName>
    </submittedName>
</protein>
<dbReference type="HOGENOM" id="CLU_2024921_0_0_5"/>
<dbReference type="KEGG" id="rcp:RCAP_rcc00723"/>
<reference key="1">
    <citation type="submission" date="2008-12" db="EMBL/GenBank/DDBJ databases">
        <title>Complete genome sequence of Rhodobacter capsulatus SB1003.</title>
        <authorList>
            <person name="Strnad H."/>
            <person name="Lapidus A."/>
            <person name="Vlcek C."/>
            <person name="Ulbrich P."/>
            <person name="Paces J."/>
            <person name="Maltsev N."/>
            <person name="Kumar V."/>
            <person name="Kogan Y."/>
            <person name="Milgram A."/>
            <person name="Rebrekov D."/>
            <person name="Mazur M."/>
            <person name="Cox R."/>
            <person name="Kyrpides N."/>
            <person name="Kolar M."/>
            <person name="Sachova J."/>
            <person name="Ridl J."/>
            <person name="Ivanova N."/>
            <person name="Kapatral V."/>
            <person name="Los T."/>
            <person name="Lykidis A."/>
            <person name="Mikhailova N."/>
            <person name="Reznik G."/>
            <person name="Vasieva O."/>
            <person name="Fonstein M."/>
            <person name="Paces V."/>
            <person name="Haselkorn R."/>
        </authorList>
    </citation>
    <scope>NUCLEOTIDE SEQUENCE</scope>
    <source>
        <strain>SB1003</strain>
    </source>
</reference>
<dbReference type="GeneID" id="31489668"/>
<dbReference type="AlphaFoldDB" id="D5APB6"/>
<dbReference type="Proteomes" id="UP000002361">
    <property type="component" value="Chromosome"/>
</dbReference>
<keyword evidence="1" id="KW-0732">Signal</keyword>
<evidence type="ECO:0000313" key="2">
    <source>
        <dbReference type="EMBL" id="ADE84488.1"/>
    </source>
</evidence>
<accession>D5APB6</accession>
<dbReference type="RefSeq" id="WP_013066467.1">
    <property type="nucleotide sequence ID" value="NC_014034.1"/>
</dbReference>
<organism evidence="2 3">
    <name type="scientific">Rhodobacter capsulatus (strain ATCC BAA-309 / NBRC 16581 / SB1003)</name>
    <dbReference type="NCBI Taxonomy" id="272942"/>
    <lineage>
        <taxon>Bacteria</taxon>
        <taxon>Pseudomonadati</taxon>
        <taxon>Pseudomonadota</taxon>
        <taxon>Alphaproteobacteria</taxon>
        <taxon>Rhodobacterales</taxon>
        <taxon>Rhodobacter group</taxon>
        <taxon>Rhodobacter</taxon>
    </lineage>
</organism>
<feature type="chain" id="PRO_5003068496" evidence="1">
    <location>
        <begin position="22"/>
        <end position="122"/>
    </location>
</feature>